<evidence type="ECO:0000256" key="2">
    <source>
        <dbReference type="SAM" id="Phobius"/>
    </source>
</evidence>
<evidence type="ECO:0000256" key="1">
    <source>
        <dbReference type="SAM" id="MobiDB-lite"/>
    </source>
</evidence>
<gene>
    <name evidence="3" type="ORF">DCL06_02695</name>
</gene>
<keyword evidence="2" id="KW-0472">Membrane</keyword>
<feature type="transmembrane region" description="Helical" evidence="2">
    <location>
        <begin position="32"/>
        <end position="58"/>
    </location>
</feature>
<organism evidence="3 4">
    <name type="scientific">Corynebacterium variabile</name>
    <dbReference type="NCBI Taxonomy" id="1727"/>
    <lineage>
        <taxon>Bacteria</taxon>
        <taxon>Bacillati</taxon>
        <taxon>Actinomycetota</taxon>
        <taxon>Actinomycetes</taxon>
        <taxon>Mycobacteriales</taxon>
        <taxon>Corynebacteriaceae</taxon>
        <taxon>Corynebacterium</taxon>
    </lineage>
</organism>
<protein>
    <submittedName>
        <fullName evidence="3">Uncharacterized protein</fullName>
    </submittedName>
</protein>
<dbReference type="EMBL" id="DMDD01000064">
    <property type="protein sequence ID" value="HAF71978.1"/>
    <property type="molecule type" value="Genomic_DNA"/>
</dbReference>
<keyword evidence="2" id="KW-0812">Transmembrane</keyword>
<feature type="non-terminal residue" evidence="3">
    <location>
        <position position="71"/>
    </location>
</feature>
<sequence>MSCHGPRYRGPHGDDHTVGHARPRRDATPGLALFEAIGQLLVICAVILLPLVIIVAAWHLAGWWGAGGATA</sequence>
<keyword evidence="2" id="KW-1133">Transmembrane helix</keyword>
<name>A0A3B9QSM7_9CORY</name>
<comment type="caution">
    <text evidence="3">The sequence shown here is derived from an EMBL/GenBank/DDBJ whole genome shotgun (WGS) entry which is preliminary data.</text>
</comment>
<accession>A0A3B9QSM7</accession>
<evidence type="ECO:0000313" key="3">
    <source>
        <dbReference type="EMBL" id="HAF71978.1"/>
    </source>
</evidence>
<dbReference type="Proteomes" id="UP000260925">
    <property type="component" value="Unassembled WGS sequence"/>
</dbReference>
<proteinExistence type="predicted"/>
<evidence type="ECO:0000313" key="4">
    <source>
        <dbReference type="Proteomes" id="UP000260925"/>
    </source>
</evidence>
<feature type="region of interest" description="Disordered" evidence="1">
    <location>
        <begin position="1"/>
        <end position="23"/>
    </location>
</feature>
<reference evidence="3 4" key="1">
    <citation type="journal article" date="2018" name="Nat. Biotechnol.">
        <title>A standardized bacterial taxonomy based on genome phylogeny substantially revises the tree of life.</title>
        <authorList>
            <person name="Parks D.H."/>
            <person name="Chuvochina M."/>
            <person name="Waite D.W."/>
            <person name="Rinke C."/>
            <person name="Skarshewski A."/>
            <person name="Chaumeil P.A."/>
            <person name="Hugenholtz P."/>
        </authorList>
    </citation>
    <scope>NUCLEOTIDE SEQUENCE [LARGE SCALE GENOMIC DNA]</scope>
    <source>
        <strain evidence="3">UBA9851</strain>
    </source>
</reference>
<feature type="compositionally biased region" description="Basic residues" evidence="1">
    <location>
        <begin position="1"/>
        <end position="10"/>
    </location>
</feature>
<dbReference type="AlphaFoldDB" id="A0A3B9QSM7"/>